<evidence type="ECO:0000256" key="3">
    <source>
        <dbReference type="ARBA" id="ARBA00023285"/>
    </source>
</evidence>
<keyword evidence="3 4" id="KW-0170">Cobalt</keyword>
<dbReference type="NCBIfam" id="TIGR04379">
    <property type="entry name" value="myo_inos_iolE"/>
    <property type="match status" value="1"/>
</dbReference>
<dbReference type="PANTHER" id="PTHR12110:SF41">
    <property type="entry name" value="INOSOSE DEHYDRATASE"/>
    <property type="match status" value="1"/>
</dbReference>
<protein>
    <recommendedName>
        <fullName evidence="4">Inosose dehydratase</fullName>
        <ecNumber evidence="4">4.2.1.44</ecNumber>
    </recommendedName>
    <alternativeName>
        <fullName evidence="4">2-keto-myo-inositol dehydratase</fullName>
        <shortName evidence="4">2KMI dehydratase</shortName>
    </alternativeName>
</protein>
<dbReference type="InterPro" id="IPR030823">
    <property type="entry name" value="IolE/MocC"/>
</dbReference>
<dbReference type="AlphaFoldDB" id="A0A7X5HW83"/>
<evidence type="ECO:0000259" key="5">
    <source>
        <dbReference type="Pfam" id="PF01261"/>
    </source>
</evidence>
<comment type="cofactor">
    <cofactor evidence="4">
        <name>glutathione</name>
        <dbReference type="ChEBI" id="CHEBI:57925"/>
    </cofactor>
</comment>
<gene>
    <name evidence="4 6" type="primary">iolE</name>
    <name evidence="6" type="ORF">GXN74_08530</name>
</gene>
<sequence>MLDPNKVKLAIAPIAWTNDDMPELGKENTFEQCVSEMALAGFTGSEVGGKYPTDPKVLKKAIDLRGIQICNAWCSTFFTSQPEEYTIEAFIKQRDFLYEAGARMIGCSEQGNSIQGTTKSVFDEKPVYTEEEWVKVTQGMNKLADLAAEKGMKLSYHHHMGTGVQTPAEIDKFLEMTNDNVLLLFDAGHLVYSEGNQEAAVAVLKKHIGRVGHVHLKDVRMEKVNEVKAKKLSFLEGVRMGTFTVPGDGDTDFTPIFEILEQNNYEGWMVVEAEQDPAIANPFEYALKARAYIKEKTGL</sequence>
<dbReference type="EC" id="4.2.1.44" evidence="4"/>
<comment type="cofactor">
    <cofactor evidence="4">
        <name>Co(2+)</name>
        <dbReference type="ChEBI" id="CHEBI:48828"/>
    </cofactor>
    <cofactor evidence="4">
        <name>Mn(2+)</name>
        <dbReference type="ChEBI" id="CHEBI:29035"/>
    </cofactor>
</comment>
<comment type="function">
    <text evidence="4">Catalyzes the dehydration of inosose (2-keto-myo-inositol, 2KMI or 2,4,6/3,5-pentahydroxycyclohexanone) to 3D-(3,5/4)-trihydroxycyclohexane-1,2-dione (D-2,3-diketo-4-deoxy-epi-inositol).</text>
</comment>
<evidence type="ECO:0000313" key="6">
    <source>
        <dbReference type="EMBL" id="NDL67782.1"/>
    </source>
</evidence>
<evidence type="ECO:0000256" key="4">
    <source>
        <dbReference type="HAMAP-Rule" id="MF_01672"/>
    </source>
</evidence>
<comment type="caution">
    <text evidence="6">The sequence shown here is derived from an EMBL/GenBank/DDBJ whole genome shotgun (WGS) entry which is preliminary data.</text>
</comment>
<dbReference type="InterPro" id="IPR013022">
    <property type="entry name" value="Xyl_isomerase-like_TIM-brl"/>
</dbReference>
<dbReference type="SUPFAM" id="SSF51658">
    <property type="entry name" value="Xylose isomerase-like"/>
    <property type="match status" value="1"/>
</dbReference>
<dbReference type="UniPathway" id="UPA00076">
    <property type="reaction ID" value="UER00144"/>
</dbReference>
<feature type="domain" description="Xylose isomerase-like TIM barrel" evidence="5">
    <location>
        <begin position="38"/>
        <end position="294"/>
    </location>
</feature>
<comment type="pathway">
    <text evidence="4">Polyol metabolism; myo-inositol degradation into acetyl-CoA; acetyl-CoA from myo-inositol: step 2/7.</text>
</comment>
<dbReference type="EMBL" id="JAAEEH010000020">
    <property type="protein sequence ID" value="NDL67782.1"/>
    <property type="molecule type" value="Genomic_DNA"/>
</dbReference>
<dbReference type="GO" id="GO:0019310">
    <property type="term" value="P:inositol catabolic process"/>
    <property type="evidence" value="ECO:0007669"/>
    <property type="project" value="UniProtKB-UniRule"/>
</dbReference>
<keyword evidence="1 4" id="KW-0464">Manganese</keyword>
<proteinExistence type="inferred from homology"/>
<evidence type="ECO:0000256" key="2">
    <source>
        <dbReference type="ARBA" id="ARBA00023239"/>
    </source>
</evidence>
<dbReference type="InterPro" id="IPR023952">
    <property type="entry name" value="IolE"/>
</dbReference>
<dbReference type="Pfam" id="PF01261">
    <property type="entry name" value="AP_endonuc_2"/>
    <property type="match status" value="1"/>
</dbReference>
<reference evidence="6 7" key="1">
    <citation type="submission" date="2020-01" db="EMBL/GenBank/DDBJ databases">
        <title>Anaeroalcalibacter tamaniensis gen. nov., sp. nov., moderately halophilic strictly anaerobic fermenter bacterium from mud volcano of Taman peninsula.</title>
        <authorList>
            <person name="Frolova A."/>
            <person name="Merkel A.Y."/>
            <person name="Slobodkin A.I."/>
        </authorList>
    </citation>
    <scope>NUCLEOTIDE SEQUENCE [LARGE SCALE GENOMIC DNA]</scope>
    <source>
        <strain evidence="6 7">F-3ap</strain>
    </source>
</reference>
<dbReference type="HAMAP" id="MF_01672">
    <property type="entry name" value="IolE"/>
    <property type="match status" value="1"/>
</dbReference>
<dbReference type="GO" id="GO:0050114">
    <property type="term" value="F:myo-inosose-2 dehydratase activity"/>
    <property type="evidence" value="ECO:0007669"/>
    <property type="project" value="UniProtKB-UniRule"/>
</dbReference>
<keyword evidence="7" id="KW-1185">Reference proteome</keyword>
<dbReference type="Gene3D" id="3.20.20.150">
    <property type="entry name" value="Divalent-metal-dependent TIM barrel enzymes"/>
    <property type="match status" value="1"/>
</dbReference>
<organism evidence="6 7">
    <name type="scientific">Anaerotalea alkaliphila</name>
    <dbReference type="NCBI Taxonomy" id="2662126"/>
    <lineage>
        <taxon>Bacteria</taxon>
        <taxon>Bacillati</taxon>
        <taxon>Bacillota</taxon>
        <taxon>Clostridia</taxon>
        <taxon>Eubacteriales</taxon>
        <taxon>Anaerotalea</taxon>
    </lineage>
</organism>
<dbReference type="Proteomes" id="UP000461585">
    <property type="component" value="Unassembled WGS sequence"/>
</dbReference>
<comment type="catalytic activity">
    <reaction evidence="4">
        <text>scyllo-inosose = 3D-3,5/4-trihydroxycyclohexane-1,2-dione + H2O</text>
        <dbReference type="Rhea" id="RHEA:14065"/>
        <dbReference type="ChEBI" id="CHEBI:15377"/>
        <dbReference type="ChEBI" id="CHEBI:17811"/>
        <dbReference type="ChEBI" id="CHEBI:28446"/>
        <dbReference type="EC" id="4.2.1.44"/>
    </reaction>
</comment>
<evidence type="ECO:0000256" key="1">
    <source>
        <dbReference type="ARBA" id="ARBA00023211"/>
    </source>
</evidence>
<dbReference type="GO" id="GO:0030145">
    <property type="term" value="F:manganese ion binding"/>
    <property type="evidence" value="ECO:0007669"/>
    <property type="project" value="UniProtKB-UniRule"/>
</dbReference>
<comment type="similarity">
    <text evidence="4">Belongs to the IolE/MocC family.</text>
</comment>
<name>A0A7X5HW83_9FIRM</name>
<evidence type="ECO:0000313" key="7">
    <source>
        <dbReference type="Proteomes" id="UP000461585"/>
    </source>
</evidence>
<dbReference type="InterPro" id="IPR036237">
    <property type="entry name" value="Xyl_isomerase-like_sf"/>
</dbReference>
<keyword evidence="2 4" id="KW-0456">Lyase</keyword>
<accession>A0A7X5HW83</accession>
<dbReference type="PANTHER" id="PTHR12110">
    <property type="entry name" value="HYDROXYPYRUVATE ISOMERASE"/>
    <property type="match status" value="1"/>
</dbReference>
<dbReference type="RefSeq" id="WP_162370508.1">
    <property type="nucleotide sequence ID" value="NZ_JAAEEH010000020.1"/>
</dbReference>
<dbReference type="InterPro" id="IPR050312">
    <property type="entry name" value="IolE/XylAMocC-like"/>
</dbReference>